<dbReference type="InterPro" id="IPR029063">
    <property type="entry name" value="SAM-dependent_MTases_sf"/>
</dbReference>
<proteinExistence type="predicted"/>
<dbReference type="InterPro" id="IPR041698">
    <property type="entry name" value="Methyltransf_25"/>
</dbReference>
<dbReference type="Pfam" id="PF13649">
    <property type="entry name" value="Methyltransf_25"/>
    <property type="match status" value="1"/>
</dbReference>
<feature type="compositionally biased region" description="Basic and acidic residues" evidence="1">
    <location>
        <begin position="1"/>
        <end position="15"/>
    </location>
</feature>
<dbReference type="GO" id="GO:0032259">
    <property type="term" value="P:methylation"/>
    <property type="evidence" value="ECO:0007669"/>
    <property type="project" value="UniProtKB-KW"/>
</dbReference>
<sequence length="230" mass="25624">MEGQQIHDWDDRYQHDSPPPWEDLEPHIEFCQFVLRHLDPSLPSLEVGSGLGHNAVYLAQQGLSLTASDIAPSAVQHIQSLAHDRGLTLPAKVIDVTKAPHLEHAFAGVVDKGCFHSFFSQQSRTAFVQCIHQLLADGGVWVSSIGSAEHPDDPNDPWVETYPRLTLTEIVSLVEPAFEILEVRTGHYGRTGERQFKTWECAFRKRNPLKGNTDDGEKPTDRTGNLTADV</sequence>
<feature type="domain" description="Methyltransferase" evidence="2">
    <location>
        <begin position="45"/>
        <end position="139"/>
    </location>
</feature>
<evidence type="ECO:0000313" key="3">
    <source>
        <dbReference type="EMBL" id="EAR09891.1"/>
    </source>
</evidence>
<feature type="compositionally biased region" description="Basic and acidic residues" evidence="1">
    <location>
        <begin position="212"/>
        <end position="221"/>
    </location>
</feature>
<dbReference type="HOGENOM" id="CLU_056435_4_3_6"/>
<keyword evidence="4" id="KW-1185">Reference proteome</keyword>
<dbReference type="Proteomes" id="UP000005953">
    <property type="component" value="Unassembled WGS sequence"/>
</dbReference>
<dbReference type="CDD" id="cd02440">
    <property type="entry name" value="AdoMet_MTases"/>
    <property type="match status" value="1"/>
</dbReference>
<evidence type="ECO:0000259" key="2">
    <source>
        <dbReference type="Pfam" id="PF13649"/>
    </source>
</evidence>
<feature type="region of interest" description="Disordered" evidence="1">
    <location>
        <begin position="208"/>
        <end position="230"/>
    </location>
</feature>
<dbReference type="SUPFAM" id="SSF53335">
    <property type="entry name" value="S-adenosyl-L-methionine-dependent methyltransferases"/>
    <property type="match status" value="1"/>
</dbReference>
<keyword evidence="3" id="KW-0808">Transferase</keyword>
<dbReference type="STRING" id="314283.MED297_06064"/>
<protein>
    <submittedName>
        <fullName evidence="3">Methyltransferase</fullName>
    </submittedName>
</protein>
<accession>A4BDE7</accession>
<dbReference type="EMBL" id="AAOE01000007">
    <property type="protein sequence ID" value="EAR09891.1"/>
    <property type="molecule type" value="Genomic_DNA"/>
</dbReference>
<feature type="region of interest" description="Disordered" evidence="1">
    <location>
        <begin position="1"/>
        <end position="20"/>
    </location>
</feature>
<comment type="caution">
    <text evidence="3">The sequence shown here is derived from an EMBL/GenBank/DDBJ whole genome shotgun (WGS) entry which is preliminary data.</text>
</comment>
<dbReference type="AlphaFoldDB" id="A4BDE7"/>
<organism evidence="3 4">
    <name type="scientific">Reinekea blandensis MED297</name>
    <dbReference type="NCBI Taxonomy" id="314283"/>
    <lineage>
        <taxon>Bacteria</taxon>
        <taxon>Pseudomonadati</taxon>
        <taxon>Pseudomonadota</taxon>
        <taxon>Gammaproteobacteria</taxon>
        <taxon>Oceanospirillales</taxon>
        <taxon>Saccharospirillaceae</taxon>
        <taxon>Reinekea</taxon>
    </lineage>
</organism>
<gene>
    <name evidence="3" type="ORF">MED297_06064</name>
</gene>
<dbReference type="Gene3D" id="3.40.50.150">
    <property type="entry name" value="Vaccinia Virus protein VP39"/>
    <property type="match status" value="1"/>
</dbReference>
<dbReference type="RefSeq" id="WP_008048441.1">
    <property type="nucleotide sequence ID" value="NZ_CH724155.1"/>
</dbReference>
<dbReference type="OrthoDB" id="9804312at2"/>
<evidence type="ECO:0000256" key="1">
    <source>
        <dbReference type="SAM" id="MobiDB-lite"/>
    </source>
</evidence>
<evidence type="ECO:0000313" key="4">
    <source>
        <dbReference type="Proteomes" id="UP000005953"/>
    </source>
</evidence>
<reference evidence="3 4" key="1">
    <citation type="submission" date="2006-02" db="EMBL/GenBank/DDBJ databases">
        <authorList>
            <person name="Pinhassi J."/>
            <person name="Pedros-Alio C."/>
            <person name="Ferriera S."/>
            <person name="Johnson J."/>
            <person name="Kravitz S."/>
            <person name="Halpern A."/>
            <person name="Remington K."/>
            <person name="Beeson K."/>
            <person name="Tran B."/>
            <person name="Rogers Y.-H."/>
            <person name="Friedman R."/>
            <person name="Venter J.C."/>
        </authorList>
    </citation>
    <scope>NUCLEOTIDE SEQUENCE [LARGE SCALE GENOMIC DNA]</scope>
    <source>
        <strain evidence="3 4">MED297</strain>
    </source>
</reference>
<name>A4BDE7_9GAMM</name>
<dbReference type="GO" id="GO:0008168">
    <property type="term" value="F:methyltransferase activity"/>
    <property type="evidence" value="ECO:0007669"/>
    <property type="project" value="UniProtKB-KW"/>
</dbReference>
<keyword evidence="3" id="KW-0489">Methyltransferase</keyword>